<reference evidence="2 3" key="1">
    <citation type="journal article" date="2017" name="Int. J. Syst. Evol. Microbiol.">
        <title>Rouxiella badensis sp. nov. and Rouxiella silvae sp. nov. isolated from peat bog soil in Germany and emendation of the genus description.</title>
        <authorList>
            <person name="Le Fleche-Mateos A."/>
            <person name="Kugler J.H."/>
            <person name="Hansen S.H."/>
            <person name="Syldatk C."/>
            <person name="Hausmann R."/>
            <person name="Lomprez F."/>
            <person name="Vandenbogaert M."/>
            <person name="Manuguerra J.C."/>
            <person name="Grimont P.A."/>
        </authorList>
    </citation>
    <scope>NUCLEOTIDE SEQUENCE [LARGE SCALE GENOMIC DNA]</scope>
    <source>
        <strain evidence="2 3">DSM 100043</strain>
    </source>
</reference>
<name>A0A1X0WII3_9GAMM</name>
<keyword evidence="3" id="KW-1185">Reference proteome</keyword>
<dbReference type="Proteomes" id="UP000192536">
    <property type="component" value="Unassembled WGS sequence"/>
</dbReference>
<sequence length="84" mass="9062">MTRCKILTTILLLAGTAFYAQAAEVPLSAPAQPCVEHNAFNQSTDHQDMANPSGQTTHLSSAHCLTSIQSSNNNKLFGNNELFK</sequence>
<evidence type="ECO:0000313" key="2">
    <source>
        <dbReference type="EMBL" id="ORJ26572.1"/>
    </source>
</evidence>
<keyword evidence="1" id="KW-0732">Signal</keyword>
<feature type="signal peptide" evidence="1">
    <location>
        <begin position="1"/>
        <end position="22"/>
    </location>
</feature>
<dbReference type="AlphaFoldDB" id="A0A1X0WII3"/>
<evidence type="ECO:0000256" key="1">
    <source>
        <dbReference type="SAM" id="SignalP"/>
    </source>
</evidence>
<accession>A0A1X0WII3</accession>
<feature type="chain" id="PRO_5010869185" evidence="1">
    <location>
        <begin position="23"/>
        <end position="84"/>
    </location>
</feature>
<organism evidence="2 3">
    <name type="scientific">Rouxiella badensis</name>
    <dbReference type="NCBI Taxonomy" id="1646377"/>
    <lineage>
        <taxon>Bacteria</taxon>
        <taxon>Pseudomonadati</taxon>
        <taxon>Pseudomonadota</taxon>
        <taxon>Gammaproteobacteria</taxon>
        <taxon>Enterobacterales</taxon>
        <taxon>Yersiniaceae</taxon>
        <taxon>Rouxiella</taxon>
    </lineage>
</organism>
<dbReference type="EMBL" id="MRWE01000006">
    <property type="protein sequence ID" value="ORJ26572.1"/>
    <property type="molecule type" value="Genomic_DNA"/>
</dbReference>
<protein>
    <submittedName>
        <fullName evidence="2">Uncharacterized protein</fullName>
    </submittedName>
</protein>
<gene>
    <name evidence="2" type="ORF">BS640_05470</name>
</gene>
<comment type="caution">
    <text evidence="2">The sequence shown here is derived from an EMBL/GenBank/DDBJ whole genome shotgun (WGS) entry which is preliminary data.</text>
</comment>
<proteinExistence type="predicted"/>
<evidence type="ECO:0000313" key="3">
    <source>
        <dbReference type="Proteomes" id="UP000192536"/>
    </source>
</evidence>